<dbReference type="InterPro" id="IPR058163">
    <property type="entry name" value="LysR-type_TF_proteobact-type"/>
</dbReference>
<dbReference type="GO" id="GO:0043565">
    <property type="term" value="F:sequence-specific DNA binding"/>
    <property type="evidence" value="ECO:0007669"/>
    <property type="project" value="TreeGrafter"/>
</dbReference>
<dbReference type="PANTHER" id="PTHR30537:SF5">
    <property type="entry name" value="HTH-TYPE TRANSCRIPTIONAL ACTIVATOR TTDR-RELATED"/>
    <property type="match status" value="1"/>
</dbReference>
<dbReference type="PANTHER" id="PTHR30537">
    <property type="entry name" value="HTH-TYPE TRANSCRIPTIONAL REGULATOR"/>
    <property type="match status" value="1"/>
</dbReference>
<evidence type="ECO:0000313" key="6">
    <source>
        <dbReference type="EMBL" id="PKU22381.1"/>
    </source>
</evidence>
<comment type="caution">
    <text evidence="6">The sequence shown here is derived from an EMBL/GenBank/DDBJ whole genome shotgun (WGS) entry which is preliminary data.</text>
</comment>
<keyword evidence="2" id="KW-0805">Transcription regulation</keyword>
<name>A0A2N3PPP1_9PROT</name>
<dbReference type="FunFam" id="1.10.10.10:FF:000001">
    <property type="entry name" value="LysR family transcriptional regulator"/>
    <property type="match status" value="1"/>
</dbReference>
<dbReference type="SUPFAM" id="SSF46785">
    <property type="entry name" value="Winged helix' DNA-binding domain"/>
    <property type="match status" value="1"/>
</dbReference>
<proteinExistence type="inferred from homology"/>
<dbReference type="InterPro" id="IPR036390">
    <property type="entry name" value="WH_DNA-bd_sf"/>
</dbReference>
<dbReference type="Gene3D" id="3.40.190.290">
    <property type="match status" value="1"/>
</dbReference>
<evidence type="ECO:0000313" key="7">
    <source>
        <dbReference type="Proteomes" id="UP000233293"/>
    </source>
</evidence>
<keyword evidence="7" id="KW-1185">Reference proteome</keyword>
<dbReference type="Gene3D" id="1.10.10.10">
    <property type="entry name" value="Winged helix-like DNA-binding domain superfamily/Winged helix DNA-binding domain"/>
    <property type="match status" value="1"/>
</dbReference>
<dbReference type="GO" id="GO:0006351">
    <property type="term" value="P:DNA-templated transcription"/>
    <property type="evidence" value="ECO:0007669"/>
    <property type="project" value="TreeGrafter"/>
</dbReference>
<evidence type="ECO:0000256" key="4">
    <source>
        <dbReference type="ARBA" id="ARBA00023163"/>
    </source>
</evidence>
<feature type="domain" description="HTH lysR-type" evidence="5">
    <location>
        <begin position="1"/>
        <end position="62"/>
    </location>
</feature>
<sequence>MNNKIALKDLSLFATVARVSSFAAAARGEGMSPAFVSKRIAVLEDALKVRLFHRTTRNVSLTQEGAEMLRRAQQILDEVAQMSDAVASAQATPSGLLRISSSAGFGRNQLAPALSELARLHPLLHFQLELLDRPVDLIGEGFDLDIRVGGSHEASLIAQHLVRNSRVLCASPAYLARHGTPRALEDLAHHRCIVTRERDLPFGLWRLSGPKGMETVKVQAPLSSNNGEIVHQWGLDGHGVFLRSTWDVGEELRSGRLVRLLPDYHQAADVAAIYPQRLEGSGRLRVCVQFLKTWFAAHAAGVARRPG</sequence>
<dbReference type="AlphaFoldDB" id="A0A2N3PPP1"/>
<dbReference type="Proteomes" id="UP000233293">
    <property type="component" value="Unassembled WGS sequence"/>
</dbReference>
<dbReference type="InterPro" id="IPR036388">
    <property type="entry name" value="WH-like_DNA-bd_sf"/>
</dbReference>
<keyword evidence="4" id="KW-0804">Transcription</keyword>
<dbReference type="RefSeq" id="WP_101252828.1">
    <property type="nucleotide sequence ID" value="NZ_PIUM01000033.1"/>
</dbReference>
<evidence type="ECO:0000256" key="1">
    <source>
        <dbReference type="ARBA" id="ARBA00009437"/>
    </source>
</evidence>
<keyword evidence="3" id="KW-0238">DNA-binding</keyword>
<dbReference type="Pfam" id="PF00126">
    <property type="entry name" value="HTH_1"/>
    <property type="match status" value="1"/>
</dbReference>
<dbReference type="EMBL" id="PIUM01000033">
    <property type="protein sequence ID" value="PKU22381.1"/>
    <property type="molecule type" value="Genomic_DNA"/>
</dbReference>
<protein>
    <submittedName>
        <fullName evidence="6">LysR family transcriptional regulator</fullName>
    </submittedName>
</protein>
<accession>A0A2N3PPP1</accession>
<dbReference type="CDD" id="cd08479">
    <property type="entry name" value="PBP2_CrgA_like_9"/>
    <property type="match status" value="1"/>
</dbReference>
<dbReference type="Pfam" id="PF03466">
    <property type="entry name" value="LysR_substrate"/>
    <property type="match status" value="1"/>
</dbReference>
<dbReference type="PROSITE" id="PS50931">
    <property type="entry name" value="HTH_LYSR"/>
    <property type="match status" value="1"/>
</dbReference>
<dbReference type="InterPro" id="IPR000847">
    <property type="entry name" value="LysR_HTH_N"/>
</dbReference>
<organism evidence="6 7">
    <name type="scientific">Telmatospirillum siberiense</name>
    <dbReference type="NCBI Taxonomy" id="382514"/>
    <lineage>
        <taxon>Bacteria</taxon>
        <taxon>Pseudomonadati</taxon>
        <taxon>Pseudomonadota</taxon>
        <taxon>Alphaproteobacteria</taxon>
        <taxon>Rhodospirillales</taxon>
        <taxon>Rhodospirillaceae</taxon>
        <taxon>Telmatospirillum</taxon>
    </lineage>
</organism>
<reference evidence="7" key="1">
    <citation type="submission" date="2017-12" db="EMBL/GenBank/DDBJ databases">
        <title>Draft genome sequence of Telmatospirillum siberiense 26-4b1T, an acidotolerant peatland alphaproteobacterium potentially involved in sulfur cycling.</title>
        <authorList>
            <person name="Hausmann B."/>
            <person name="Pjevac P."/>
            <person name="Schreck K."/>
            <person name="Herbold C.W."/>
            <person name="Daims H."/>
            <person name="Wagner M."/>
            <person name="Pester M."/>
            <person name="Loy A."/>
        </authorList>
    </citation>
    <scope>NUCLEOTIDE SEQUENCE [LARGE SCALE GENOMIC DNA]</scope>
    <source>
        <strain evidence="7">26-4b1</strain>
    </source>
</reference>
<dbReference type="FunFam" id="3.40.190.290:FF:000001">
    <property type="entry name" value="Transcriptional regulator, LysR family"/>
    <property type="match status" value="1"/>
</dbReference>
<dbReference type="SUPFAM" id="SSF53850">
    <property type="entry name" value="Periplasmic binding protein-like II"/>
    <property type="match status" value="1"/>
</dbReference>
<comment type="similarity">
    <text evidence="1">Belongs to the LysR transcriptional regulatory family.</text>
</comment>
<dbReference type="GO" id="GO:0003700">
    <property type="term" value="F:DNA-binding transcription factor activity"/>
    <property type="evidence" value="ECO:0007669"/>
    <property type="project" value="InterPro"/>
</dbReference>
<dbReference type="InterPro" id="IPR005119">
    <property type="entry name" value="LysR_subst-bd"/>
</dbReference>
<evidence type="ECO:0000256" key="3">
    <source>
        <dbReference type="ARBA" id="ARBA00023125"/>
    </source>
</evidence>
<dbReference type="OrthoDB" id="9812435at2"/>
<gene>
    <name evidence="6" type="ORF">CWS72_22160</name>
</gene>
<evidence type="ECO:0000256" key="2">
    <source>
        <dbReference type="ARBA" id="ARBA00023015"/>
    </source>
</evidence>
<evidence type="ECO:0000259" key="5">
    <source>
        <dbReference type="PROSITE" id="PS50931"/>
    </source>
</evidence>